<comment type="caution">
    <text evidence="1">The sequence shown here is derived from an EMBL/GenBank/DDBJ whole genome shotgun (WGS) entry which is preliminary data.</text>
</comment>
<protein>
    <submittedName>
        <fullName evidence="1">Uncharacterized protein</fullName>
    </submittedName>
</protein>
<organism evidence="1 2">
    <name type="scientific">Arctium lappa</name>
    <name type="common">Greater burdock</name>
    <name type="synonym">Lappa major</name>
    <dbReference type="NCBI Taxonomy" id="4217"/>
    <lineage>
        <taxon>Eukaryota</taxon>
        <taxon>Viridiplantae</taxon>
        <taxon>Streptophyta</taxon>
        <taxon>Embryophyta</taxon>
        <taxon>Tracheophyta</taxon>
        <taxon>Spermatophyta</taxon>
        <taxon>Magnoliopsida</taxon>
        <taxon>eudicotyledons</taxon>
        <taxon>Gunneridae</taxon>
        <taxon>Pentapetalae</taxon>
        <taxon>asterids</taxon>
        <taxon>campanulids</taxon>
        <taxon>Asterales</taxon>
        <taxon>Asteraceae</taxon>
        <taxon>Carduoideae</taxon>
        <taxon>Cardueae</taxon>
        <taxon>Arctiinae</taxon>
        <taxon>Arctium</taxon>
    </lineage>
</organism>
<name>A0ACB9EIT3_ARCLA</name>
<dbReference type="EMBL" id="CM042048">
    <property type="protein sequence ID" value="KAI3758493.1"/>
    <property type="molecule type" value="Genomic_DNA"/>
</dbReference>
<reference evidence="2" key="1">
    <citation type="journal article" date="2022" name="Mol. Ecol. Resour.">
        <title>The genomes of chicory, endive, great burdock and yacon provide insights into Asteraceae palaeo-polyploidization history and plant inulin production.</title>
        <authorList>
            <person name="Fan W."/>
            <person name="Wang S."/>
            <person name="Wang H."/>
            <person name="Wang A."/>
            <person name="Jiang F."/>
            <person name="Liu H."/>
            <person name="Zhao H."/>
            <person name="Xu D."/>
            <person name="Zhang Y."/>
        </authorList>
    </citation>
    <scope>NUCLEOTIDE SEQUENCE [LARGE SCALE GENOMIC DNA]</scope>
    <source>
        <strain evidence="2">cv. Niubang</strain>
    </source>
</reference>
<reference evidence="1 2" key="2">
    <citation type="journal article" date="2022" name="Mol. Ecol. Resour.">
        <title>The genomes of chicory, endive, great burdock and yacon provide insights into Asteraceae paleo-polyploidization history and plant inulin production.</title>
        <authorList>
            <person name="Fan W."/>
            <person name="Wang S."/>
            <person name="Wang H."/>
            <person name="Wang A."/>
            <person name="Jiang F."/>
            <person name="Liu H."/>
            <person name="Zhao H."/>
            <person name="Xu D."/>
            <person name="Zhang Y."/>
        </authorList>
    </citation>
    <scope>NUCLEOTIDE SEQUENCE [LARGE SCALE GENOMIC DNA]</scope>
    <source>
        <strain evidence="2">cv. Niubang</strain>
    </source>
</reference>
<keyword evidence="2" id="KW-1185">Reference proteome</keyword>
<evidence type="ECO:0000313" key="2">
    <source>
        <dbReference type="Proteomes" id="UP001055879"/>
    </source>
</evidence>
<dbReference type="Proteomes" id="UP001055879">
    <property type="component" value="Linkage Group LG02"/>
</dbReference>
<gene>
    <name evidence="1" type="ORF">L6452_06057</name>
</gene>
<proteinExistence type="predicted"/>
<accession>A0ACB9EIT3</accession>
<sequence length="632" mass="71743">MPPRREDPDLARLVSDQLIAALPNIVSQVAAGLNVNRENNLRPTGEKECTYKTFRTCNPKEFHGTEGAVGLLSWIESMESVLHISKCSEANKVEFAACLLQGRALTWWNTLVQTRGREAVNRLSWSEFKEMLKEEYCPRSEMQKLQAELWNHEMKGNDVDTYTARFHELAKLVPQLVTPEENRIDRYIWGLAPEIRGDVTSGRPNTMQEAVSLAAKLTDNATRSGLFSNEKAKGKRKMEEPRRRQFDGRKGKEQRITGNFGIQAQTAGKEKGMVPKCDKCNYYHQGRCIICHRCSKVGHFAKDCKSTQKRVCFECGSMDHLRSACPKYNRRMPVNQGQPANRGNSGRPARARVFEIGAEEARQNPDVITGTFLLNNHSTSVLFDSGVDKSFISLEFISKIGQKSQKLKEDYVIKFANGQEIRVSEVVPNCTLVLAEKEFSIDLIPIKLGSFDIVVGMDWLSENRAEICCSEKKLRIQPSEGGILLVYGEKSRTSLKIVSCMKMRKYLRKEWVAFLAHVVDKKLKEKRIQDIPIVQDFPEVFPDELPGLPPQRQVEFHIDLIPGAAPVAKSPYRLAPSEMKELSEQLQELLEKGFIRPSSSPWGAPVLFVKKKDGTFRMCIDYRELNKLTLKN</sequence>
<evidence type="ECO:0000313" key="1">
    <source>
        <dbReference type="EMBL" id="KAI3758493.1"/>
    </source>
</evidence>